<dbReference type="EMBL" id="LMWY01000052">
    <property type="protein sequence ID" value="KUN94147.1"/>
    <property type="molecule type" value="Genomic_DNA"/>
</dbReference>
<reference evidence="3 4" key="1">
    <citation type="submission" date="2015-10" db="EMBL/GenBank/DDBJ databases">
        <title>Draft genome sequence of Streptomyces caeruleatus NRRL B-24802, type strain for the species Streptomyces caeruleatus.</title>
        <authorList>
            <person name="Ruckert C."/>
            <person name="Winkler A."/>
            <person name="Kalinowski J."/>
            <person name="Kampfer P."/>
            <person name="Glaeser S."/>
        </authorList>
    </citation>
    <scope>NUCLEOTIDE SEQUENCE [LARGE SCALE GENOMIC DNA]</scope>
    <source>
        <strain evidence="3 4">NRRL B-24802</strain>
    </source>
</reference>
<sequence>MKSLAEEAGLKRNKLTHKHTGMKDLFYALVKAQGSRPVVAEKLQQENDELREKVRELQEERRKLRGAMKQFARVVHVLEVENQQLREHNQPGDTVRPLPRRRRPQPVR</sequence>
<organism evidence="3 4">
    <name type="scientific">Streptomyces caeruleatus</name>
    <dbReference type="NCBI Taxonomy" id="661399"/>
    <lineage>
        <taxon>Bacteria</taxon>
        <taxon>Bacillati</taxon>
        <taxon>Actinomycetota</taxon>
        <taxon>Actinomycetes</taxon>
        <taxon>Kitasatosporales</taxon>
        <taxon>Streptomycetaceae</taxon>
        <taxon>Streptomyces</taxon>
    </lineage>
</organism>
<evidence type="ECO:0000313" key="3">
    <source>
        <dbReference type="EMBL" id="KUN94147.1"/>
    </source>
</evidence>
<evidence type="ECO:0000313" key="4">
    <source>
        <dbReference type="Proteomes" id="UP000053429"/>
    </source>
</evidence>
<keyword evidence="4" id="KW-1185">Reference proteome</keyword>
<dbReference type="AlphaFoldDB" id="A0A101TKR6"/>
<comment type="caution">
    <text evidence="3">The sequence shown here is derived from an EMBL/GenBank/DDBJ whole genome shotgun (WGS) entry which is preliminary data.</text>
</comment>
<dbReference type="Proteomes" id="UP000053429">
    <property type="component" value="Unassembled WGS sequence"/>
</dbReference>
<feature type="compositionally biased region" description="Basic residues" evidence="2">
    <location>
        <begin position="98"/>
        <end position="108"/>
    </location>
</feature>
<gene>
    <name evidence="3" type="ORF">AQJ67_37085</name>
</gene>
<name>A0A101TKR6_9ACTN</name>
<evidence type="ECO:0000256" key="2">
    <source>
        <dbReference type="SAM" id="MobiDB-lite"/>
    </source>
</evidence>
<proteinExistence type="predicted"/>
<accession>A0A101TKR6</accession>
<dbReference type="OrthoDB" id="7472701at2"/>
<evidence type="ECO:0000256" key="1">
    <source>
        <dbReference type="SAM" id="Coils"/>
    </source>
</evidence>
<protein>
    <submittedName>
        <fullName evidence="3">Uncharacterized protein</fullName>
    </submittedName>
</protein>
<feature type="region of interest" description="Disordered" evidence="2">
    <location>
        <begin position="83"/>
        <end position="108"/>
    </location>
</feature>
<keyword evidence="1" id="KW-0175">Coiled coil</keyword>
<feature type="coiled-coil region" evidence="1">
    <location>
        <begin position="40"/>
        <end position="74"/>
    </location>
</feature>